<evidence type="ECO:0000256" key="1">
    <source>
        <dbReference type="ARBA" id="ARBA00004196"/>
    </source>
</evidence>
<proteinExistence type="inferred from homology"/>
<comment type="similarity">
    <text evidence="2">Belongs to the bacterial solute-binding protein 5 family.</text>
</comment>
<dbReference type="Proteomes" id="UP000051789">
    <property type="component" value="Unassembled WGS sequence"/>
</dbReference>
<organism evidence="8 9">
    <name type="scientific">Lacticaseibacillus thailandensis DSM 22698 = JCM 13996</name>
    <dbReference type="NCBI Taxonomy" id="1423810"/>
    <lineage>
        <taxon>Bacteria</taxon>
        <taxon>Bacillati</taxon>
        <taxon>Bacillota</taxon>
        <taxon>Bacilli</taxon>
        <taxon>Lactobacillales</taxon>
        <taxon>Lactobacillaceae</taxon>
        <taxon>Lacticaseibacillus</taxon>
    </lineage>
</organism>
<evidence type="ECO:0000256" key="3">
    <source>
        <dbReference type="ARBA" id="ARBA00022448"/>
    </source>
</evidence>
<keyword evidence="4 6" id="KW-0732">Signal</keyword>
<feature type="signal peptide" evidence="6">
    <location>
        <begin position="1"/>
        <end position="22"/>
    </location>
</feature>
<sequence>MYMKKQRIFTGMAVLTAVTLLAACGHKRQQQAKSHQQTVNRMVRDVLTSMDPAQAPDNVSMQTLTDTMAGLYRYHGNRLQPDMAAHRATVSADHKTYTFHLRRNARWSDGHPVTASDFVYAWRRAVNPATKSEYAYVFSGIKNADAIMTGAAQPNQLGVTARDEHTLQVTLDHVIPYFEPLMTLNVFDPIEASAVRKAGAGFGTTSHHLTFNGPYRLERWTNASNSWTEVKNSDYWNAQRVHVKKIHVQVVKDTATAVNLFQAGKLDDAIIAGDTASQMVNDQAYNAVKLQRSYFLEMNQQQVPALRNQKVRQALSLAINRHQYLQKVLSDGSTRINTVVPVGLFTNSQTGADFATSSGRAVRQYTAYDRQQAQRLMRTGLKEVGINRFSFTLTADDTDAGKNTLEYLQGVWSKTFPQVTVRAKSVPAKTRLDLGRKHNFDVLLATWGADFPDAITYLDLFTSHNANNDGQWSNPTYDRLIAASKTTDVTSVSRRWQDLTQANQILTRDMGIIPLYQAGEAHLTRSSIRGLHYSPNNLIDFVGVTNK</sequence>
<evidence type="ECO:0000256" key="6">
    <source>
        <dbReference type="SAM" id="SignalP"/>
    </source>
</evidence>
<dbReference type="Pfam" id="PF00496">
    <property type="entry name" value="SBP_bac_5"/>
    <property type="match status" value="1"/>
</dbReference>
<dbReference type="EMBL" id="AYZK01000001">
    <property type="protein sequence ID" value="KRM88176.1"/>
    <property type="molecule type" value="Genomic_DNA"/>
</dbReference>
<dbReference type="InterPro" id="IPR039424">
    <property type="entry name" value="SBP_5"/>
</dbReference>
<dbReference type="GO" id="GO:0015833">
    <property type="term" value="P:peptide transport"/>
    <property type="evidence" value="ECO:0007669"/>
    <property type="project" value="UniProtKB-KW"/>
</dbReference>
<dbReference type="Gene3D" id="3.40.190.10">
    <property type="entry name" value="Periplasmic binding protein-like II"/>
    <property type="match status" value="1"/>
</dbReference>
<keyword evidence="9" id="KW-1185">Reference proteome</keyword>
<dbReference type="PANTHER" id="PTHR30290">
    <property type="entry name" value="PERIPLASMIC BINDING COMPONENT OF ABC TRANSPORTER"/>
    <property type="match status" value="1"/>
</dbReference>
<gene>
    <name evidence="8" type="ORF">FD19_GL000467</name>
</gene>
<evidence type="ECO:0000259" key="7">
    <source>
        <dbReference type="Pfam" id="PF00496"/>
    </source>
</evidence>
<dbReference type="Gene3D" id="3.90.76.10">
    <property type="entry name" value="Dipeptide-binding Protein, Domain 1"/>
    <property type="match status" value="1"/>
</dbReference>
<dbReference type="InterPro" id="IPR030678">
    <property type="entry name" value="Peptide/Ni-bd"/>
</dbReference>
<dbReference type="Gene3D" id="3.10.105.10">
    <property type="entry name" value="Dipeptide-binding Protein, Domain 3"/>
    <property type="match status" value="1"/>
</dbReference>
<name>A0A0R2C9X9_9LACO</name>
<evidence type="ECO:0000256" key="5">
    <source>
        <dbReference type="ARBA" id="ARBA00022856"/>
    </source>
</evidence>
<dbReference type="SUPFAM" id="SSF53850">
    <property type="entry name" value="Periplasmic binding protein-like II"/>
    <property type="match status" value="1"/>
</dbReference>
<evidence type="ECO:0000256" key="4">
    <source>
        <dbReference type="ARBA" id="ARBA00022729"/>
    </source>
</evidence>
<evidence type="ECO:0000256" key="2">
    <source>
        <dbReference type="ARBA" id="ARBA00005695"/>
    </source>
</evidence>
<dbReference type="GO" id="GO:0030288">
    <property type="term" value="C:outer membrane-bounded periplasmic space"/>
    <property type="evidence" value="ECO:0007669"/>
    <property type="project" value="UniProtKB-ARBA"/>
</dbReference>
<evidence type="ECO:0000313" key="9">
    <source>
        <dbReference type="Proteomes" id="UP000051789"/>
    </source>
</evidence>
<feature type="domain" description="Solute-binding protein family 5" evidence="7">
    <location>
        <begin position="79"/>
        <end position="468"/>
    </location>
</feature>
<keyword evidence="5" id="KW-0571">Peptide transport</keyword>
<dbReference type="GO" id="GO:0043190">
    <property type="term" value="C:ATP-binding cassette (ABC) transporter complex"/>
    <property type="evidence" value="ECO:0007669"/>
    <property type="project" value="InterPro"/>
</dbReference>
<keyword evidence="3" id="KW-0813">Transport</keyword>
<reference evidence="8 9" key="1">
    <citation type="journal article" date="2015" name="Genome Announc.">
        <title>Expanding the biotechnology potential of lactobacilli through comparative genomics of 213 strains and associated genera.</title>
        <authorList>
            <person name="Sun Z."/>
            <person name="Harris H.M."/>
            <person name="McCann A."/>
            <person name="Guo C."/>
            <person name="Argimon S."/>
            <person name="Zhang W."/>
            <person name="Yang X."/>
            <person name="Jeffery I.B."/>
            <person name="Cooney J.C."/>
            <person name="Kagawa T.F."/>
            <person name="Liu W."/>
            <person name="Song Y."/>
            <person name="Salvetti E."/>
            <person name="Wrobel A."/>
            <person name="Rasinkangas P."/>
            <person name="Parkhill J."/>
            <person name="Rea M.C."/>
            <person name="O'Sullivan O."/>
            <person name="Ritari J."/>
            <person name="Douillard F.P."/>
            <person name="Paul Ross R."/>
            <person name="Yang R."/>
            <person name="Briner A.E."/>
            <person name="Felis G.E."/>
            <person name="de Vos W.M."/>
            <person name="Barrangou R."/>
            <person name="Klaenhammer T.R."/>
            <person name="Caufield P.W."/>
            <person name="Cui Y."/>
            <person name="Zhang H."/>
            <person name="O'Toole P.W."/>
        </authorList>
    </citation>
    <scope>NUCLEOTIDE SEQUENCE [LARGE SCALE GENOMIC DNA]</scope>
    <source>
        <strain evidence="8 9">DSM 22698</strain>
    </source>
</reference>
<accession>A0A0R2C9X9</accession>
<dbReference type="PATRIC" id="fig|1423810.4.peg.477"/>
<feature type="chain" id="PRO_5038837862" evidence="6">
    <location>
        <begin position="23"/>
        <end position="547"/>
    </location>
</feature>
<comment type="caution">
    <text evidence="8">The sequence shown here is derived from an EMBL/GenBank/DDBJ whole genome shotgun (WGS) entry which is preliminary data.</text>
</comment>
<dbReference type="PANTHER" id="PTHR30290:SF10">
    <property type="entry name" value="PERIPLASMIC OLIGOPEPTIDE-BINDING PROTEIN-RELATED"/>
    <property type="match status" value="1"/>
</dbReference>
<dbReference type="AlphaFoldDB" id="A0A0R2C9X9"/>
<dbReference type="FunFam" id="3.10.105.10:FF:000001">
    <property type="entry name" value="Oligopeptide ABC transporter, oligopeptide-binding protein"/>
    <property type="match status" value="1"/>
</dbReference>
<keyword evidence="5" id="KW-0653">Protein transport</keyword>
<dbReference type="InterPro" id="IPR000914">
    <property type="entry name" value="SBP_5_dom"/>
</dbReference>
<dbReference type="PROSITE" id="PS51257">
    <property type="entry name" value="PROKAR_LIPOPROTEIN"/>
    <property type="match status" value="1"/>
</dbReference>
<dbReference type="GO" id="GO:1904680">
    <property type="term" value="F:peptide transmembrane transporter activity"/>
    <property type="evidence" value="ECO:0007669"/>
    <property type="project" value="TreeGrafter"/>
</dbReference>
<evidence type="ECO:0000313" key="8">
    <source>
        <dbReference type="EMBL" id="KRM88176.1"/>
    </source>
</evidence>
<dbReference type="CDD" id="cd08504">
    <property type="entry name" value="PBP2_OppA"/>
    <property type="match status" value="1"/>
</dbReference>
<dbReference type="FunFam" id="3.90.76.10:FF:000001">
    <property type="entry name" value="Oligopeptide ABC transporter substrate-binding protein"/>
    <property type="match status" value="1"/>
</dbReference>
<protein>
    <submittedName>
        <fullName evidence="8">ABC-type oligopeptide transport system, periplasmic component</fullName>
    </submittedName>
</protein>
<dbReference type="PIRSF" id="PIRSF002741">
    <property type="entry name" value="MppA"/>
    <property type="match status" value="1"/>
</dbReference>
<comment type="subcellular location">
    <subcellularLocation>
        <location evidence="1">Cell envelope</location>
    </subcellularLocation>
</comment>
<dbReference type="STRING" id="1423810.FD19_GL000467"/>